<keyword evidence="5 7" id="KW-0964">Secreted</keyword>
<evidence type="ECO:0000256" key="6">
    <source>
        <dbReference type="ARBA" id="ARBA00023143"/>
    </source>
</evidence>
<feature type="domain" description="Flagellar basal-body/hook protein C-terminal" evidence="9">
    <location>
        <begin position="455"/>
        <end position="491"/>
    </location>
</feature>
<dbReference type="PANTHER" id="PTHR30033">
    <property type="entry name" value="FLAGELLAR HOOK-ASSOCIATED PROTEIN 1"/>
    <property type="match status" value="1"/>
</dbReference>
<dbReference type="InterPro" id="IPR002371">
    <property type="entry name" value="FlgK"/>
</dbReference>
<dbReference type="STRING" id="112901.SAMN04488500_11592"/>
<dbReference type="InterPro" id="IPR010930">
    <property type="entry name" value="Flg_bb/hook_C_dom"/>
</dbReference>
<dbReference type="GO" id="GO:0009424">
    <property type="term" value="C:bacterial-type flagellum hook"/>
    <property type="evidence" value="ECO:0007669"/>
    <property type="project" value="UniProtKB-UniRule"/>
</dbReference>
<keyword evidence="11" id="KW-0969">Cilium</keyword>
<dbReference type="Pfam" id="PF06429">
    <property type="entry name" value="Flg_bbr_C"/>
    <property type="match status" value="1"/>
</dbReference>
<evidence type="ECO:0000256" key="1">
    <source>
        <dbReference type="ARBA" id="ARBA00004365"/>
    </source>
</evidence>
<evidence type="ECO:0000313" key="11">
    <source>
        <dbReference type="EMBL" id="SMC96165.1"/>
    </source>
</evidence>
<feature type="coiled-coil region" evidence="8">
    <location>
        <begin position="162"/>
        <end position="192"/>
    </location>
</feature>
<dbReference type="GO" id="GO:0005198">
    <property type="term" value="F:structural molecule activity"/>
    <property type="evidence" value="ECO:0007669"/>
    <property type="project" value="UniProtKB-UniRule"/>
</dbReference>
<evidence type="ECO:0000256" key="4">
    <source>
        <dbReference type="ARBA" id="ARBA00016244"/>
    </source>
</evidence>
<evidence type="ECO:0000256" key="7">
    <source>
        <dbReference type="RuleBase" id="RU362065"/>
    </source>
</evidence>
<feature type="domain" description="Flagellar hook-associated protein FlgK helical" evidence="10">
    <location>
        <begin position="112"/>
        <end position="350"/>
    </location>
</feature>
<dbReference type="GO" id="GO:0044780">
    <property type="term" value="P:bacterial-type flagellum assembly"/>
    <property type="evidence" value="ECO:0007669"/>
    <property type="project" value="InterPro"/>
</dbReference>
<evidence type="ECO:0000256" key="5">
    <source>
        <dbReference type="ARBA" id="ARBA00022525"/>
    </source>
</evidence>
<organism evidence="11 12">
    <name type="scientific">Sporomusa malonica</name>
    <dbReference type="NCBI Taxonomy" id="112901"/>
    <lineage>
        <taxon>Bacteria</taxon>
        <taxon>Bacillati</taxon>
        <taxon>Bacillota</taxon>
        <taxon>Negativicutes</taxon>
        <taxon>Selenomonadales</taxon>
        <taxon>Sporomusaceae</taxon>
        <taxon>Sporomusa</taxon>
    </lineage>
</organism>
<dbReference type="Proteomes" id="UP000192738">
    <property type="component" value="Unassembled WGS sequence"/>
</dbReference>
<comment type="subcellular location">
    <subcellularLocation>
        <location evidence="1 7">Bacterial flagellum</location>
    </subcellularLocation>
    <subcellularLocation>
        <location evidence="2 7">Secreted</location>
    </subcellularLocation>
</comment>
<accession>A0A1W2DFE8</accession>
<comment type="similarity">
    <text evidence="3 7">Belongs to the flagella basal body rod proteins family.</text>
</comment>
<protein>
    <recommendedName>
        <fullName evidence="4 7">Flagellar hook-associated protein 1</fullName>
        <shortName evidence="7">HAP1</shortName>
    </recommendedName>
</protein>
<dbReference type="EMBL" id="FWXI01000015">
    <property type="protein sequence ID" value="SMC96165.1"/>
    <property type="molecule type" value="Genomic_DNA"/>
</dbReference>
<dbReference type="PRINTS" id="PR01005">
    <property type="entry name" value="FLGHOOKAP1"/>
</dbReference>
<evidence type="ECO:0000256" key="8">
    <source>
        <dbReference type="SAM" id="Coils"/>
    </source>
</evidence>
<evidence type="ECO:0000259" key="9">
    <source>
        <dbReference type="Pfam" id="PF06429"/>
    </source>
</evidence>
<evidence type="ECO:0000313" key="12">
    <source>
        <dbReference type="Proteomes" id="UP000192738"/>
    </source>
</evidence>
<dbReference type="OrthoDB" id="9802553at2"/>
<evidence type="ECO:0000256" key="2">
    <source>
        <dbReference type="ARBA" id="ARBA00004613"/>
    </source>
</evidence>
<keyword evidence="8" id="KW-0175">Coiled coil</keyword>
<keyword evidence="12" id="KW-1185">Reference proteome</keyword>
<evidence type="ECO:0000256" key="3">
    <source>
        <dbReference type="ARBA" id="ARBA00009677"/>
    </source>
</evidence>
<reference evidence="11 12" key="1">
    <citation type="submission" date="2017-04" db="EMBL/GenBank/DDBJ databases">
        <authorList>
            <person name="Afonso C.L."/>
            <person name="Miller P.J."/>
            <person name="Scott M.A."/>
            <person name="Spackman E."/>
            <person name="Goraichik I."/>
            <person name="Dimitrov K.M."/>
            <person name="Suarez D.L."/>
            <person name="Swayne D.E."/>
        </authorList>
    </citation>
    <scope>NUCLEOTIDE SEQUENCE [LARGE SCALE GENOMIC DNA]</scope>
    <source>
        <strain evidence="11 12">DSM 5090</strain>
    </source>
</reference>
<keyword evidence="11" id="KW-0966">Cell projection</keyword>
<dbReference type="AlphaFoldDB" id="A0A1W2DFE8"/>
<dbReference type="InterPro" id="IPR053927">
    <property type="entry name" value="FlgK_helical"/>
</dbReference>
<keyword evidence="6 7" id="KW-0975">Bacterial flagellum</keyword>
<dbReference type="RefSeq" id="WP_084577039.1">
    <property type="nucleotide sequence ID" value="NZ_CP155572.1"/>
</dbReference>
<sequence>MGSFFGLYNVAVSGMYVNQAGLASTSHNISNVNTTGFTRQRITGEEWNIPQMGKTSTGKGVGVAEIRQLRNQFLDQTYRRQNANVEYWQQKSASLAQMGQTLGDFVSDDGSKKAGLQQSLQSFANGWDEIKKHPDSQSARSALRGYGVALIDTFTHIDQQLKQLQQDACNRLQDSVEQLNDMAKNVAQLNTAILQTELGGAEACDLRDQRNLLLDQMSGMADISVTEQANNLVTVSIGGVSLINGDQVHSLQAVGDGSAQRPLKVQWVEANEDVALSNGSMLGLIQDADQGMVKALDPVNIPFDFKPGTTNSISDLRQGLNDMLTTVVAKINALHKSGFGLDGSTGVDFFVAADPAKPLSISNVKVNPVLDDLNKIAASASAGDLPGGCTTAESIYKMLTEEKCFKYDGTSLDLNSFYQAMVSWLGTTGEHANGAADTQDKLVQQIDSQRQSVASVSIDEETAAMIQYQRIYSANAKVLNTIDSLLGDLIRELG</sequence>
<dbReference type="Pfam" id="PF22638">
    <property type="entry name" value="FlgK_D1"/>
    <property type="match status" value="1"/>
</dbReference>
<gene>
    <name evidence="7" type="primary">flgK</name>
    <name evidence="11" type="ORF">SAMN04488500_11592</name>
</gene>
<evidence type="ECO:0000259" key="10">
    <source>
        <dbReference type="Pfam" id="PF22638"/>
    </source>
</evidence>
<name>A0A1W2DFE8_9FIRM</name>
<dbReference type="GO" id="GO:0005576">
    <property type="term" value="C:extracellular region"/>
    <property type="evidence" value="ECO:0007669"/>
    <property type="project" value="UniProtKB-SubCell"/>
</dbReference>
<keyword evidence="11" id="KW-0282">Flagellum</keyword>
<dbReference type="NCBIfam" id="TIGR02492">
    <property type="entry name" value="flgK_ends"/>
    <property type="match status" value="1"/>
</dbReference>
<dbReference type="PANTHER" id="PTHR30033:SF1">
    <property type="entry name" value="FLAGELLAR HOOK-ASSOCIATED PROTEIN 1"/>
    <property type="match status" value="1"/>
</dbReference>
<proteinExistence type="inferred from homology"/>
<dbReference type="SUPFAM" id="SSF64518">
    <property type="entry name" value="Phase 1 flagellin"/>
    <property type="match status" value="1"/>
</dbReference>